<keyword evidence="8" id="KW-0539">Nucleus</keyword>
<dbReference type="GO" id="GO:0045944">
    <property type="term" value="P:positive regulation of transcription by RNA polymerase II"/>
    <property type="evidence" value="ECO:0007669"/>
    <property type="project" value="InterPro"/>
</dbReference>
<dbReference type="PROSITE" id="PS50071">
    <property type="entry name" value="HOMEOBOX_2"/>
    <property type="match status" value="1"/>
</dbReference>
<comment type="function">
    <text evidence="7">Mesodermal transcription factor that plays a key role in somitogenesis and is specifically required for sclerotome development. Required for maintenance of the sclerotome polarity and formation of the cranio-cervical joints. Binds specifically to the promoter of target genes and regulates their expression. Activates expression of NKX3-2 in the sclerotome. Activates expression of CDKN1A and CDKN2A in endothelial cells, acting as a regulator of vascular cell proliferation. While it activates CDKN1A in a DNA-dependent manner, it activates CDKN2A in a DNA-independent manner. Required for hematopoietic stem cell (HSCs) induction via its role in somitogenesis: specification of HSCs occurs via the deployment of a specific endothelial precursor population, which arises within a sub-compartment of the somite named endotome.</text>
</comment>
<dbReference type="PANTHER" id="PTHR24328:SF8">
    <property type="entry name" value="HOMEOBOX PROTEIN MOX-1"/>
    <property type="match status" value="1"/>
</dbReference>
<feature type="compositionally biased region" description="Low complexity" evidence="9">
    <location>
        <begin position="75"/>
        <end position="100"/>
    </location>
</feature>
<dbReference type="Gene3D" id="1.10.10.60">
    <property type="entry name" value="Homeodomain-like"/>
    <property type="match status" value="1"/>
</dbReference>
<evidence type="ECO:0000256" key="1">
    <source>
        <dbReference type="ARBA" id="ARBA00004123"/>
    </source>
</evidence>
<dbReference type="CDD" id="cd00086">
    <property type="entry name" value="homeodomain"/>
    <property type="match status" value="1"/>
</dbReference>
<feature type="region of interest" description="Disordered" evidence="9">
    <location>
        <begin position="1"/>
        <end position="154"/>
    </location>
</feature>
<dbReference type="InterPro" id="IPR042634">
    <property type="entry name" value="MOX-1/MOX-2"/>
</dbReference>
<evidence type="ECO:0000256" key="8">
    <source>
        <dbReference type="PROSITE-ProRule" id="PRU00108"/>
    </source>
</evidence>
<organism evidence="11 12">
    <name type="scientific">Sus scrofa</name>
    <name type="common">Pig</name>
    <dbReference type="NCBI Taxonomy" id="9823"/>
    <lineage>
        <taxon>Eukaryota</taxon>
        <taxon>Metazoa</taxon>
        <taxon>Chordata</taxon>
        <taxon>Craniata</taxon>
        <taxon>Vertebrata</taxon>
        <taxon>Euteleostomi</taxon>
        <taxon>Mammalia</taxon>
        <taxon>Eutheria</taxon>
        <taxon>Laurasiatheria</taxon>
        <taxon>Artiodactyla</taxon>
        <taxon>Suina</taxon>
        <taxon>Suidae</taxon>
        <taxon>Sus</taxon>
    </lineage>
</organism>
<accession>A0A4X1TNF2</accession>
<reference evidence="11 12" key="1">
    <citation type="submission" date="2017-08" db="EMBL/GenBank/DDBJ databases">
        <title>USMARCv1.0.</title>
        <authorList>
            <person name="Hannum G.I."/>
            <person name="Koren S."/>
            <person name="Schroeder S.G."/>
            <person name="Chin S.C."/>
            <person name="Nonneman D.J."/>
            <person name="Becker S.A."/>
            <person name="Rosen B.D."/>
            <person name="Bickhart D.M."/>
            <person name="Putnam N.H."/>
            <person name="Green R.E."/>
            <person name="Tuggle C.K."/>
            <person name="Liu H."/>
            <person name="Rohrer G.A."/>
            <person name="Warr A."/>
            <person name="Hall R."/>
            <person name="Kim K."/>
            <person name="Hume D.A."/>
            <person name="Talbot R."/>
            <person name="Chow W."/>
            <person name="Howe K."/>
            <person name="Schwartz A.S."/>
            <person name="Watson M."/>
            <person name="Archibald A.L."/>
            <person name="Phillippy A.M."/>
            <person name="Smith T.P.L."/>
        </authorList>
    </citation>
    <scope>NUCLEOTIDE SEQUENCE [LARGE SCALE GENOMIC DNA]</scope>
</reference>
<dbReference type="InterPro" id="IPR001356">
    <property type="entry name" value="HD"/>
</dbReference>
<keyword evidence="8" id="KW-0238">DNA-binding</keyword>
<protein>
    <recommendedName>
        <fullName evidence="5">Homeobox protein MOX-1</fullName>
    </recommendedName>
    <alternativeName>
        <fullName evidence="6">Mesenchyme homeobox 1</fullName>
    </alternativeName>
</protein>
<keyword evidence="3" id="KW-0805">Transcription regulation</keyword>
<dbReference type="AlphaFoldDB" id="A0A4X1TNF2"/>
<feature type="DNA-binding region" description="Homeobox" evidence="8">
    <location>
        <begin position="158"/>
        <end position="172"/>
    </location>
</feature>
<evidence type="ECO:0000256" key="3">
    <source>
        <dbReference type="ARBA" id="ARBA00023015"/>
    </source>
</evidence>
<feature type="compositionally biased region" description="Low complexity" evidence="9">
    <location>
        <begin position="31"/>
        <end position="52"/>
    </location>
</feature>
<keyword evidence="8" id="KW-0371">Homeobox</keyword>
<evidence type="ECO:0000256" key="7">
    <source>
        <dbReference type="ARBA" id="ARBA00045881"/>
    </source>
</evidence>
<evidence type="ECO:0000313" key="11">
    <source>
        <dbReference type="Ensembl" id="ENSSSCP00070018512.1"/>
    </source>
</evidence>
<evidence type="ECO:0000256" key="2">
    <source>
        <dbReference type="ARBA" id="ARBA00022473"/>
    </source>
</evidence>
<proteinExistence type="predicted"/>
<name>A0A4X1TNF2_PIG</name>
<dbReference type="GO" id="GO:0003677">
    <property type="term" value="F:DNA binding"/>
    <property type="evidence" value="ECO:0007669"/>
    <property type="project" value="UniProtKB-UniRule"/>
</dbReference>
<feature type="region of interest" description="Disordered" evidence="9">
    <location>
        <begin position="168"/>
        <end position="196"/>
    </location>
</feature>
<keyword evidence="2" id="KW-0217">Developmental protein</keyword>
<feature type="compositionally biased region" description="Low complexity" evidence="9">
    <location>
        <begin position="107"/>
        <end position="123"/>
    </location>
</feature>
<dbReference type="SUPFAM" id="SSF46689">
    <property type="entry name" value="Homeodomain-like"/>
    <property type="match status" value="1"/>
</dbReference>
<evidence type="ECO:0000256" key="6">
    <source>
        <dbReference type="ARBA" id="ARBA00041851"/>
    </source>
</evidence>
<evidence type="ECO:0000256" key="5">
    <source>
        <dbReference type="ARBA" id="ARBA00040829"/>
    </source>
</evidence>
<evidence type="ECO:0000259" key="10">
    <source>
        <dbReference type="PROSITE" id="PS50071"/>
    </source>
</evidence>
<evidence type="ECO:0000256" key="4">
    <source>
        <dbReference type="ARBA" id="ARBA00023163"/>
    </source>
</evidence>
<sequence>MDPVASSCMRGPHPQPRSGAAFETPTQKAAGPQGSPTTRRPRSPSTRNQTSQRQRRQRTLTSRPPAWRPPRTACPRRSASSLSSTPPSHNPLTGPSLSRRPGGGSTQARRGAPRRWGPAAQAWWTPRVARARTTRSLGAVPMRRRRSQPDGKRRVQVKVWFQNRRMKWKRVKGGQPISPQGQDPEDGDSATSPSSE</sequence>
<evidence type="ECO:0000256" key="9">
    <source>
        <dbReference type="SAM" id="MobiDB-lite"/>
    </source>
</evidence>
<dbReference type="Proteomes" id="UP000314985">
    <property type="component" value="Chromosome 12"/>
</dbReference>
<reference evidence="11" key="2">
    <citation type="submission" date="2025-08" db="UniProtKB">
        <authorList>
            <consortium name="Ensembl"/>
        </authorList>
    </citation>
    <scope>IDENTIFICATION</scope>
</reference>
<dbReference type="GO" id="GO:0003700">
    <property type="term" value="F:DNA-binding transcription factor activity"/>
    <property type="evidence" value="ECO:0007669"/>
    <property type="project" value="InterPro"/>
</dbReference>
<dbReference type="PANTHER" id="PTHR24328">
    <property type="entry name" value="HOMEOBOX PROTEIN MOX"/>
    <property type="match status" value="1"/>
</dbReference>
<comment type="subcellular location">
    <subcellularLocation>
        <location evidence="1 8">Nucleus</location>
    </subcellularLocation>
</comment>
<keyword evidence="4" id="KW-0804">Transcription</keyword>
<dbReference type="GO" id="GO:0005634">
    <property type="term" value="C:nucleus"/>
    <property type="evidence" value="ECO:0007669"/>
    <property type="project" value="UniProtKB-SubCell"/>
</dbReference>
<dbReference type="Ensembl" id="ENSSSCT00070022360.1">
    <property type="protein sequence ID" value="ENSSSCP00070018512.1"/>
    <property type="gene ID" value="ENSSSCG00070011497.1"/>
</dbReference>
<evidence type="ECO:0000313" key="12">
    <source>
        <dbReference type="Proteomes" id="UP000314985"/>
    </source>
</evidence>
<dbReference type="InterPro" id="IPR009057">
    <property type="entry name" value="Homeodomain-like_sf"/>
</dbReference>
<feature type="domain" description="Homeobox" evidence="10">
    <location>
        <begin position="156"/>
        <end position="171"/>
    </location>
</feature>